<reference evidence="6" key="3">
    <citation type="submission" date="2025-08" db="UniProtKB">
        <authorList>
            <consortium name="RefSeq"/>
        </authorList>
    </citation>
    <scope>IDENTIFICATION</scope>
    <source>
        <strain evidence="6">CBS 342.82</strain>
    </source>
</reference>
<evidence type="ECO:0000259" key="3">
    <source>
        <dbReference type="Pfam" id="PF22939"/>
    </source>
</evidence>
<organism evidence="6">
    <name type="scientific">Dissoconium aciculare CBS 342.82</name>
    <dbReference type="NCBI Taxonomy" id="1314786"/>
    <lineage>
        <taxon>Eukaryota</taxon>
        <taxon>Fungi</taxon>
        <taxon>Dikarya</taxon>
        <taxon>Ascomycota</taxon>
        <taxon>Pezizomycotina</taxon>
        <taxon>Dothideomycetes</taxon>
        <taxon>Dothideomycetidae</taxon>
        <taxon>Mycosphaerellales</taxon>
        <taxon>Dissoconiaceae</taxon>
        <taxon>Dissoconium</taxon>
    </lineage>
</organism>
<gene>
    <name evidence="6" type="ORF">K489DRAFT_293954</name>
</gene>
<dbReference type="PANTHER" id="PTHR10039:SF15">
    <property type="entry name" value="NACHT DOMAIN-CONTAINING PROTEIN"/>
    <property type="match status" value="1"/>
</dbReference>
<proteinExistence type="predicted"/>
<dbReference type="PROSITE" id="PS50297">
    <property type="entry name" value="ANK_REP_REGION"/>
    <property type="match status" value="2"/>
</dbReference>
<feature type="non-terminal residue" evidence="6">
    <location>
        <position position="612"/>
    </location>
</feature>
<dbReference type="AlphaFoldDB" id="A0A6J3LW91"/>
<dbReference type="OrthoDB" id="195446at2759"/>
<dbReference type="InterPro" id="IPR027417">
    <property type="entry name" value="P-loop_NTPase"/>
</dbReference>
<feature type="domain" description="Nephrocystin 3-like N-terminal" evidence="4">
    <location>
        <begin position="26"/>
        <end position="188"/>
    </location>
</feature>
<name>A0A6J3LW91_9PEZI</name>
<dbReference type="Pfam" id="PF24883">
    <property type="entry name" value="NPHP3_N"/>
    <property type="match status" value="1"/>
</dbReference>
<feature type="non-terminal residue" evidence="6">
    <location>
        <position position="1"/>
    </location>
</feature>
<dbReference type="Gene3D" id="3.40.50.300">
    <property type="entry name" value="P-loop containing nucleotide triphosphate hydrolases"/>
    <property type="match status" value="1"/>
</dbReference>
<sequence length="612" mass="69031">VDIMEWLCPTDYSQQQNDFFANRSGDTGDWIFTSSQFAEWAQNSPSILVCPGDPGAGKTIMAATVIRHLLEEHEVTAIPTIYVYFNYKSEDQQDVMHVLGALVRQLVYAKGVVPDTLAKLYNHCSKRQTRPTQREIENELISIISSFKKVNVVIDALDECHEHIRKDMITAIKNIHKPTIAHVLVTSRPFPHILNQFEDSIHLEIRASDTDLNAYLRMQLSHASKAVQRKLVNSILAQIETQCDLDMSLYNYAYESAMERILAQTRDTRVLALEALAWITHAQRPLISLELEHALAIETDLDIHEFDEQNIVPREEIISCCAGLITEDSESGTIRLVHYTTQKYLERKLTTLPDAPAPNPEYAISIKCLRYLSFDALVSGPCAETDEIDQRLECHPFLHYAASYWAVHIRCSEDHDHTLEDDHRMTEIAVLFLNRPELVESAVQAELWRRPWSKKGYQGTCVPQLLAESGVLRLFRSLIARGLDMDSRDECGQTPLTRAVENGHAQLVEMLLAKEADVNTRNHIGETPLLLAIRLGHTKVAELLLARDDIDVNCVGRDGRSALYIAASKSHVAIVELLLANEAIDVNLRRGQDETALSHAVKAGKTEIVKLI</sequence>
<keyword evidence="5" id="KW-1185">Reference proteome</keyword>
<feature type="repeat" description="ANK" evidence="2">
    <location>
        <begin position="558"/>
        <end position="583"/>
    </location>
</feature>
<evidence type="ECO:0000313" key="6">
    <source>
        <dbReference type="RefSeq" id="XP_033455938.1"/>
    </source>
</evidence>
<evidence type="ECO:0000256" key="2">
    <source>
        <dbReference type="PROSITE-ProRule" id="PRU00023"/>
    </source>
</evidence>
<dbReference type="Gene3D" id="1.25.40.20">
    <property type="entry name" value="Ankyrin repeat-containing domain"/>
    <property type="match status" value="2"/>
</dbReference>
<evidence type="ECO:0000259" key="4">
    <source>
        <dbReference type="Pfam" id="PF24883"/>
    </source>
</evidence>
<dbReference type="InterPro" id="IPR036770">
    <property type="entry name" value="Ankyrin_rpt-contain_sf"/>
</dbReference>
<evidence type="ECO:0000256" key="1">
    <source>
        <dbReference type="ARBA" id="ARBA00022737"/>
    </source>
</evidence>
<evidence type="ECO:0000313" key="5">
    <source>
        <dbReference type="Proteomes" id="UP000504637"/>
    </source>
</evidence>
<dbReference type="InterPro" id="IPR056884">
    <property type="entry name" value="NPHP3-like_N"/>
</dbReference>
<dbReference type="PANTHER" id="PTHR10039">
    <property type="entry name" value="AMELOGENIN"/>
    <property type="match status" value="1"/>
</dbReference>
<dbReference type="SMART" id="SM00248">
    <property type="entry name" value="ANK"/>
    <property type="match status" value="3"/>
</dbReference>
<protein>
    <recommendedName>
        <fullName evidence="7">Ankyrin</fullName>
    </recommendedName>
</protein>
<keyword evidence="2" id="KW-0040">ANK repeat</keyword>
<accession>A0A6J3LW91</accession>
<feature type="repeat" description="ANK" evidence="2">
    <location>
        <begin position="491"/>
        <end position="523"/>
    </location>
</feature>
<dbReference type="GeneID" id="54358061"/>
<reference evidence="6" key="2">
    <citation type="submission" date="2020-04" db="EMBL/GenBank/DDBJ databases">
        <authorList>
            <consortium name="NCBI Genome Project"/>
        </authorList>
    </citation>
    <scope>NUCLEOTIDE SEQUENCE</scope>
    <source>
        <strain evidence="6">CBS 342.82</strain>
    </source>
</reference>
<dbReference type="SUPFAM" id="SSF48403">
    <property type="entry name" value="Ankyrin repeat"/>
    <property type="match status" value="1"/>
</dbReference>
<evidence type="ECO:0008006" key="7">
    <source>
        <dbReference type="Google" id="ProtNLM"/>
    </source>
</evidence>
<dbReference type="PROSITE" id="PS50088">
    <property type="entry name" value="ANK_REPEAT"/>
    <property type="match status" value="2"/>
</dbReference>
<dbReference type="Pfam" id="PF00023">
    <property type="entry name" value="Ank"/>
    <property type="match status" value="1"/>
</dbReference>
<dbReference type="InterPro" id="IPR002110">
    <property type="entry name" value="Ankyrin_rpt"/>
</dbReference>
<reference evidence="6" key="1">
    <citation type="submission" date="2020-01" db="EMBL/GenBank/DDBJ databases">
        <authorList>
            <consortium name="DOE Joint Genome Institute"/>
            <person name="Haridas S."/>
            <person name="Albert R."/>
            <person name="Binder M."/>
            <person name="Bloem J."/>
            <person name="Labutti K."/>
            <person name="Salamov A."/>
            <person name="Andreopoulos B."/>
            <person name="Baker S.E."/>
            <person name="Barry K."/>
            <person name="Bills G."/>
            <person name="Bluhm B.H."/>
            <person name="Cannon C."/>
            <person name="Castanera R."/>
            <person name="Culley D.E."/>
            <person name="Daum C."/>
            <person name="Ezra D."/>
            <person name="Gonzalez J.B."/>
            <person name="Henrissat B."/>
            <person name="Kuo A."/>
            <person name="Liang C."/>
            <person name="Lipzen A."/>
            <person name="Lutzoni F."/>
            <person name="Magnuson J."/>
            <person name="Mondo S."/>
            <person name="Nolan M."/>
            <person name="Ohm R."/>
            <person name="Pangilinan J."/>
            <person name="Park H.-J."/>
            <person name="Ramirez L."/>
            <person name="Alfaro M."/>
            <person name="Sun H."/>
            <person name="Tritt A."/>
            <person name="Yoshinaga Y."/>
            <person name="Zwiers L.-H."/>
            <person name="Turgeon B.G."/>
            <person name="Goodwin S.B."/>
            <person name="Spatafora J.W."/>
            <person name="Crous P.W."/>
            <person name="Grigoriev I.V."/>
        </authorList>
    </citation>
    <scope>NUCLEOTIDE SEQUENCE</scope>
    <source>
        <strain evidence="6">CBS 342.82</strain>
    </source>
</reference>
<dbReference type="InterPro" id="IPR054471">
    <property type="entry name" value="GPIID_WHD"/>
</dbReference>
<keyword evidence="1" id="KW-0677">Repeat</keyword>
<feature type="domain" description="GPI inositol-deacylase winged helix" evidence="3">
    <location>
        <begin position="261"/>
        <end position="346"/>
    </location>
</feature>
<dbReference type="Pfam" id="PF12796">
    <property type="entry name" value="Ank_2"/>
    <property type="match status" value="1"/>
</dbReference>
<dbReference type="Pfam" id="PF22939">
    <property type="entry name" value="WHD_GPIID"/>
    <property type="match status" value="1"/>
</dbReference>
<dbReference type="RefSeq" id="XP_033455938.1">
    <property type="nucleotide sequence ID" value="XM_033600261.1"/>
</dbReference>
<dbReference type="Proteomes" id="UP000504637">
    <property type="component" value="Unplaced"/>
</dbReference>
<dbReference type="SUPFAM" id="SSF52540">
    <property type="entry name" value="P-loop containing nucleoside triphosphate hydrolases"/>
    <property type="match status" value="1"/>
</dbReference>